<dbReference type="AlphaFoldDB" id="A0A6V7PZN3"/>
<evidence type="ECO:0000256" key="1">
    <source>
        <dbReference type="SAM" id="MobiDB-lite"/>
    </source>
</evidence>
<gene>
    <name evidence="2" type="ORF">CB5_LOCUS19580</name>
</gene>
<dbReference type="EMBL" id="LR862131">
    <property type="protein sequence ID" value="CAD1836369.1"/>
    <property type="molecule type" value="Genomic_DNA"/>
</dbReference>
<organism evidence="2">
    <name type="scientific">Ananas comosus var. bracteatus</name>
    <name type="common">red pineapple</name>
    <dbReference type="NCBI Taxonomy" id="296719"/>
    <lineage>
        <taxon>Eukaryota</taxon>
        <taxon>Viridiplantae</taxon>
        <taxon>Streptophyta</taxon>
        <taxon>Embryophyta</taxon>
        <taxon>Tracheophyta</taxon>
        <taxon>Spermatophyta</taxon>
        <taxon>Magnoliopsida</taxon>
        <taxon>Liliopsida</taxon>
        <taxon>Poales</taxon>
        <taxon>Bromeliaceae</taxon>
        <taxon>Bromelioideae</taxon>
        <taxon>Ananas</taxon>
    </lineage>
</organism>
<evidence type="ECO:0000313" key="2">
    <source>
        <dbReference type="EMBL" id="CAD1836369.1"/>
    </source>
</evidence>
<reference evidence="2" key="1">
    <citation type="submission" date="2020-07" db="EMBL/GenBank/DDBJ databases">
        <authorList>
            <person name="Lin J."/>
        </authorList>
    </citation>
    <scope>NUCLEOTIDE SEQUENCE</scope>
</reference>
<sequence>MDQSGQLNGLDKFHSAFQQVWKSKNEFQRCWNGFDIDRREVEPKRSETAFWSCCTGTRVMAVPMRIPDSARTDPVGLDPAGSVFAGSGPGPAGPTPRRQRIQRGRCSWLP</sequence>
<name>A0A6V7PZN3_ANACO</name>
<feature type="region of interest" description="Disordered" evidence="1">
    <location>
        <begin position="70"/>
        <end position="110"/>
    </location>
</feature>
<proteinExistence type="predicted"/>
<protein>
    <submittedName>
        <fullName evidence="2">Uncharacterized protein</fullName>
    </submittedName>
</protein>
<accession>A0A6V7PZN3</accession>